<keyword evidence="2" id="KW-0472">Membrane</keyword>
<dbReference type="RefSeq" id="WP_098693098.1">
    <property type="nucleotide sequence ID" value="NZ_CP023778.1"/>
</dbReference>
<feature type="transmembrane region" description="Helical" evidence="2">
    <location>
        <begin position="92"/>
        <end position="114"/>
    </location>
</feature>
<feature type="transmembrane region" description="Helical" evidence="2">
    <location>
        <begin position="159"/>
        <end position="176"/>
    </location>
</feature>
<evidence type="ECO:0000313" key="4">
    <source>
        <dbReference type="Proteomes" id="UP000221961"/>
    </source>
</evidence>
<name>A0A291RET3_9NOCA</name>
<feature type="transmembrane region" description="Helical" evidence="2">
    <location>
        <begin position="57"/>
        <end position="80"/>
    </location>
</feature>
<evidence type="ECO:0000256" key="2">
    <source>
        <dbReference type="SAM" id="Phobius"/>
    </source>
</evidence>
<sequence length="183" mass="19441">MSWPDRTDPQPNPDPGPRKAAHRDNKADNTTTTVVVVVQVVVAILTVAARFTVPGMLFLVILVTVGAPVLIGLLPMIIATAAGTFVMVRGTWLLRIFTVAAMTVMDLALLTFTLTATDVVDDEDTTEAPITNLIHGRHALSKPGIAVLDTISGRSAQCYLGAAAVTACLALALLWTRRRSARA</sequence>
<reference evidence="3 4" key="1">
    <citation type="submission" date="2017-10" db="EMBL/GenBank/DDBJ databases">
        <title>Comparative genomics between pathogenic Norcardia.</title>
        <authorList>
            <person name="Zeng L."/>
        </authorList>
    </citation>
    <scope>NUCLEOTIDE SEQUENCE [LARGE SCALE GENOMIC DNA]</scope>
    <source>
        <strain evidence="3 4">NC_YFY_NT001</strain>
    </source>
</reference>
<gene>
    <name evidence="3" type="ORF">CRH09_06205</name>
</gene>
<protein>
    <submittedName>
        <fullName evidence="3">Uncharacterized protein</fullName>
    </submittedName>
</protein>
<feature type="region of interest" description="Disordered" evidence="1">
    <location>
        <begin position="1"/>
        <end position="25"/>
    </location>
</feature>
<keyword evidence="2" id="KW-0812">Transmembrane</keyword>
<dbReference type="EMBL" id="CP023778">
    <property type="protein sequence ID" value="ATL65867.1"/>
    <property type="molecule type" value="Genomic_DNA"/>
</dbReference>
<evidence type="ECO:0000313" key="3">
    <source>
        <dbReference type="EMBL" id="ATL65867.1"/>
    </source>
</evidence>
<dbReference type="GeneID" id="88357022"/>
<organism evidence="3 4">
    <name type="scientific">Nocardia terpenica</name>
    <dbReference type="NCBI Taxonomy" id="455432"/>
    <lineage>
        <taxon>Bacteria</taxon>
        <taxon>Bacillati</taxon>
        <taxon>Actinomycetota</taxon>
        <taxon>Actinomycetes</taxon>
        <taxon>Mycobacteriales</taxon>
        <taxon>Nocardiaceae</taxon>
        <taxon>Nocardia</taxon>
    </lineage>
</organism>
<feature type="transmembrane region" description="Helical" evidence="2">
    <location>
        <begin position="32"/>
        <end position="51"/>
    </location>
</feature>
<accession>A0A291RET3</accession>
<dbReference type="Proteomes" id="UP000221961">
    <property type="component" value="Chromosome"/>
</dbReference>
<dbReference type="AlphaFoldDB" id="A0A291RET3"/>
<dbReference type="KEGG" id="ntp:CRH09_06205"/>
<keyword evidence="2" id="KW-1133">Transmembrane helix</keyword>
<proteinExistence type="predicted"/>
<evidence type="ECO:0000256" key="1">
    <source>
        <dbReference type="SAM" id="MobiDB-lite"/>
    </source>
</evidence>